<dbReference type="GO" id="GO:1990195">
    <property type="term" value="C:macrolide transmembrane transporter complex"/>
    <property type="evidence" value="ECO:0007669"/>
    <property type="project" value="InterPro"/>
</dbReference>
<name>A0A380MUC7_9GAMM</name>
<dbReference type="EMBL" id="UHIC01000001">
    <property type="protein sequence ID" value="SUO95321.1"/>
    <property type="molecule type" value="Genomic_DNA"/>
</dbReference>
<sequence>MKIVKAFVGLGILVGLAAVMVWGFREATLPQPVVLQGQLEAQSTNIASKISGRVAEVFVTEGDQLVVNSPILRMDTPEIDAKVAQAKAARDATEAIAKKAEAGARPQEIQMAYEQMMRAKAGLEVAQKTYQRVHTLANEGLLSRQKNDEANAQYQSAQRQYETARAQYEMAKEGARKEDIAAAQAQARQGQAVVEEAMIAEDEGTLKSPVAGEVSAVMPNAGEIVGKGIPVVVLVNLEDQRLELNVREDYLQFFALGSEFEGQVPALNGRSVRFKVYASAVLPDFATWRPTRSDEGFDMRTFLVKARPIEIIQGMRPGMSVLVPLPAHSSVEKASINHPATAANQP</sequence>
<dbReference type="RefSeq" id="WP_072576150.1">
    <property type="nucleotide sequence ID" value="NZ_LWHB01000054.1"/>
</dbReference>
<dbReference type="InterPro" id="IPR030190">
    <property type="entry name" value="MacA_alpha-hairpin_sf"/>
</dbReference>
<accession>A0A380MUC7</accession>
<evidence type="ECO:0000313" key="3">
    <source>
        <dbReference type="EMBL" id="SUO95321.1"/>
    </source>
</evidence>
<keyword evidence="4" id="KW-1185">Reference proteome</keyword>
<dbReference type="InterPro" id="IPR058624">
    <property type="entry name" value="MdtA-like_HH"/>
</dbReference>
<evidence type="ECO:0000256" key="1">
    <source>
        <dbReference type="SAM" id="Coils"/>
    </source>
</evidence>
<evidence type="ECO:0000313" key="4">
    <source>
        <dbReference type="Proteomes" id="UP000254601"/>
    </source>
</evidence>
<dbReference type="Gene3D" id="2.40.50.100">
    <property type="match status" value="1"/>
</dbReference>
<protein>
    <submittedName>
        <fullName evidence="3">Putative efflux pump membrane fusion protein</fullName>
    </submittedName>
</protein>
<dbReference type="SUPFAM" id="SSF111369">
    <property type="entry name" value="HlyD-like secretion proteins"/>
    <property type="match status" value="2"/>
</dbReference>
<gene>
    <name evidence="3" type="ORF">NCTC13337_01221</name>
</gene>
<dbReference type="Proteomes" id="UP000254601">
    <property type="component" value="Unassembled WGS sequence"/>
</dbReference>
<dbReference type="OrthoDB" id="9778236at2"/>
<evidence type="ECO:0000259" key="2">
    <source>
        <dbReference type="Pfam" id="PF25876"/>
    </source>
</evidence>
<dbReference type="Gene3D" id="2.40.30.170">
    <property type="match status" value="1"/>
</dbReference>
<proteinExistence type="predicted"/>
<dbReference type="GO" id="GO:1990961">
    <property type="term" value="P:xenobiotic detoxification by transmembrane export across the plasma membrane"/>
    <property type="evidence" value="ECO:0007669"/>
    <property type="project" value="InterPro"/>
</dbReference>
<keyword evidence="1" id="KW-0175">Coiled coil</keyword>
<dbReference type="Pfam" id="PF25876">
    <property type="entry name" value="HH_MFP_RND"/>
    <property type="match status" value="1"/>
</dbReference>
<dbReference type="GO" id="GO:0019898">
    <property type="term" value="C:extrinsic component of membrane"/>
    <property type="evidence" value="ECO:0007669"/>
    <property type="project" value="InterPro"/>
</dbReference>
<dbReference type="PANTHER" id="PTHR30438:SF1">
    <property type="entry name" value="36 KDA ANTIGEN"/>
    <property type="match status" value="1"/>
</dbReference>
<feature type="domain" description="Multidrug resistance protein MdtA-like alpha-helical hairpin" evidence="2">
    <location>
        <begin position="113"/>
        <end position="172"/>
    </location>
</feature>
<organism evidence="3 4">
    <name type="scientific">Suttonella ornithocola</name>
    <dbReference type="NCBI Taxonomy" id="279832"/>
    <lineage>
        <taxon>Bacteria</taxon>
        <taxon>Pseudomonadati</taxon>
        <taxon>Pseudomonadota</taxon>
        <taxon>Gammaproteobacteria</taxon>
        <taxon>Cardiobacteriales</taxon>
        <taxon>Cardiobacteriaceae</taxon>
        <taxon>Suttonella</taxon>
    </lineage>
</organism>
<dbReference type="PANTHER" id="PTHR30438">
    <property type="entry name" value="36 KDA ANTIGEN-RELATED"/>
    <property type="match status" value="1"/>
</dbReference>
<dbReference type="Gene3D" id="6.10.140.1990">
    <property type="match status" value="1"/>
</dbReference>
<dbReference type="AlphaFoldDB" id="A0A380MUC7"/>
<reference evidence="3 4" key="1">
    <citation type="submission" date="2018-06" db="EMBL/GenBank/DDBJ databases">
        <authorList>
            <consortium name="Pathogen Informatics"/>
            <person name="Doyle S."/>
        </authorList>
    </citation>
    <scope>NUCLEOTIDE SEQUENCE [LARGE SCALE GENOMIC DNA]</scope>
    <source>
        <strain evidence="3 4">NCTC13337</strain>
    </source>
</reference>
<feature type="coiled-coil region" evidence="1">
    <location>
        <begin position="147"/>
        <end position="174"/>
    </location>
</feature>